<feature type="domain" description="Autotransporter" evidence="3">
    <location>
        <begin position="3887"/>
        <end position="4172"/>
    </location>
</feature>
<evidence type="ECO:0000259" key="3">
    <source>
        <dbReference type="PROSITE" id="PS51208"/>
    </source>
</evidence>
<dbReference type="PROSITE" id="PS51208">
    <property type="entry name" value="AUTOTRANSPORTER"/>
    <property type="match status" value="1"/>
</dbReference>
<name>A0AB73C1H1_9FUSO</name>
<comment type="caution">
    <text evidence="4">The sequence shown here is derived from an EMBL/GenBank/DDBJ whole genome shotgun (WGS) entry which is preliminary data.</text>
</comment>
<dbReference type="InterPro" id="IPR036709">
    <property type="entry name" value="Autotransporte_beta_dom_sf"/>
</dbReference>
<protein>
    <recommendedName>
        <fullName evidence="3">Autotransporter domain-containing protein</fullName>
    </recommendedName>
</protein>
<evidence type="ECO:0000313" key="4">
    <source>
        <dbReference type="EMBL" id="KDE70681.1"/>
    </source>
</evidence>
<dbReference type="Proteomes" id="UP000027058">
    <property type="component" value="Unassembled WGS sequence"/>
</dbReference>
<evidence type="ECO:0000313" key="5">
    <source>
        <dbReference type="Proteomes" id="UP000027058"/>
    </source>
</evidence>
<dbReference type="RefSeq" id="WP_035906838.1">
    <property type="nucleotide sequence ID" value="NZ_JAAH01000127.1"/>
</dbReference>
<feature type="transmembrane region" description="Helical" evidence="2">
    <location>
        <begin position="21"/>
        <end position="41"/>
    </location>
</feature>
<dbReference type="EMBL" id="JAAH01000127">
    <property type="protein sequence ID" value="KDE70681.1"/>
    <property type="molecule type" value="Genomic_DNA"/>
</dbReference>
<proteinExistence type="predicted"/>
<sequence length="4172" mass="434068">MKNQRKEVERTLRYIAKRNKSISFSIGLVLLYLMLGMNAFAESPKYGGGGKKLAKSNINASADQLSQLLQKIKVENEKKVKNTNLELIQLMEQGDQVVKSPWSSWQFGLNYIYENGGEYFKGRGNGDKDKKYPYEGILARSIDVYERYTSPQSAKYLELSTGTDIKSATTTNRNGLKDVYGLANTKVLQEKPLKFEVSAGIRPIQVSKGEIKLAEKTPQIPNLPEVATFTFSPITVNSITVTSSSPTVSVATVSKTAPEAPNVSANTPTAPTTAKFEVPNPSISSVSVKVQPVFVQAKKISKGAVNIEAPTMNVVTVTPLNIPNEPTAPTLPNIKIATFNPVAPKVEKPKLTTPPTFNIQLGSYRNHMTQHFFKDGDGGRFRGAGFSIKNDNKINKIDANTAGITDGHPTIVSAWATPSQYIAGSKSDSALLKVYFDVTQNVDTVTVDRDLTIDSISDLTEAEKTIEKNKNRTWNLQDFLIGGSRVATLDNAHNTTIKNAKTINLVGPLVVGYEIQNDNAGAGTRAIENTGTITDEAESKKENIGVLTLSGNEVNLTLSPHLGGGKSIKISRTSEGYIGYKVGMILTYEYDDKNSSNYYKFLNDTNGTIKFSGKNSIGIQIYAPEAESQIITQNKGVITMGGIESYGLKLSSRVSSNLTFENSENGTINISGDKSKDNVEKESLSSGIAVLEDSSLTGNRSIRAYTGKVLNKGTINVSGGQGNTGMVLKVNAADDITNKKTINVSGSSNIGMRVDKGEVSTDATGTPKAKNDGTININGGTTATKNMGMVANGESEATNETAGKITLKNTGIGLLSTNSGTVDNKGTISGENLDLAIGISVLANSKGTNTGTMKLSGTGVTGVYNEAGTFNMTGGSLEVSGDKSLGIYSKGNLTTTNLSGGTITASNGTVGLYADDSTMKLSGSVKLISGKDGLMFYNYSSTNNNPSGKFNLSGDIKGEVKSDGTAFYFKGGLSGITSFLNSMFDHGTSTGQLKLKLNDGATLFVLDNPGTGTPIQLSSAETTGIGSTLGSKVILETPTTKYKAYSVFKGALEIDQNVDLSSNTDAFYKVEFISSNVKINNGMTLSGSSMANGANYIIGQKNYSGATDSSSINISNAGEINFTGNKTTALLADFGKVTNETSGKVKMTGSENIGLLGASNSILDNKGGIEMGTKGVGIWGVNQLATSTDWSNKNINITNTGTIKGTSGSSSVLGIYANNTSSSVSVGNSKVDHSGDIDLSGSTQSIGINSNKSTITSSGKISVNEGSIGINAVSSPTKVTGGTYTLGKESVGFKLSGTGTTFTGTGGSIAITGEDSVAYQIDGITLETGGTTNKFTDDLSLTSTGKYTYINLQKNANLTYNNSNAKTLVADNSIFINAQNSTVNLGSNVDLSSTHKSVVGVYAKETATGTRSISNGGKISLTGDSSVGLYGVNQSTGNLSLTNNGTIIIGDKGAGLYTKKASASNKGTITVGSSSTGMSTEDGQLSNDTGAKMISTGTKAMGITQKAGGNISNAGEIRLTGDKSIGMLSTAITTTGHVVSNTGTITVGDSTNSTEPSIGIYNGNSSTNSKVENSGKITAGTESIGIYAKNINLTGNSEISAGKGGIAVYSNEGTVDISSASKLSVGDSLGSGREGIAVYLAGNSQTLNSKTLNLTIGTGSFGYGVTGKGNTVTLGTSGTAATVTLGQNSTYLYSIDETGNITNYNKLTSTGDKNSGIYSAGTVTNEGEINFNSSTGSVAIQSIENGTATNEATITVGKSVTTGSEAYSIGMSAGVSGTSKTKGNVVNAGTGVITINNDNSLGMYGTETGSTGTNKGNINVAATGGKNVVGMYADKNSVMTNENKINVASTITTAPTGTPQAYNFGMISSNGGIVKNTSTGTNTGITLLGPYTIGMMSDKSKIENSGKITGASVTNSIGIAGIAASNVTNSGEVSLTGKNSTGLFLNGANTTGKTEGTSKITLLGDNSIGIFVDNAANLNSYAGETKLTGKGVYGIVLDNGGKLVSSGGKLEVGTSVSPAGETTQGSMAIGVMRNNSEMSGKLDVTAHLAGKNSIGIYSKGKVIVNKADITTANGAVNFYADGGTIKVGSGGGTSTTETGIGNAGSQGSLLFYTKNNGKIEIANTMNAKIKGDSNAALRGTAFLYNGPTLSGTNTVSNWLNNTFINNGLSKLSLNMEDNSRLVLVNGTGHTVKLSELKASALGIGTITTTTNYKSFTMSKSTLDIDENANLDGNTDYTRLELLNSSITNNANITGSQDNQYAMAQETDTTVFGASQSNVVLTNKGNINLSGATSVAMYTKYGTLTNDSNGKMNISGKDSTAMFGLNDSKLTNAGVINISNKSTGMYYSDVTTLQIFDTKESLKNAGMIKITEGNKSVGMAYEPGKIGSNTVTFENNGTIQMTVANGEKNVGMFAKNSKDSKSYNVKNTGTIEMTDATLTKDANIGIYTEDKNKVENSGKITIGRNSIGIFGYGVANSGDITVGENGIGIFSKGKNVTLTDGIITAADSTSAAQAAVGIYLSGSGQTLTNSGTKFDLGKNTFGIINTNATGGNTIDSTTSSVTLAKEGATYIYSTDTNGTVNNATKLTASASKNTGIYSAGTVKNAGDIDFNSATGSIGIQSISNGTATNNATITVGKSDKANNLYSIGMSAGIKQHVGATRGKVVNSATGRIKVNNSNSLGMYSTEIGSTGENLGTIETSTSGTTAMFADNSSIMTNKNKIKVNSTMANVMSYNFGMSSSGTNSEVINDTTGLISLTGKYGIGMYSNGSKATNDGTITSTSANNVIGMHSATNTVGVASALKNTGRINLTGSDNVGISLTGAGTTGTTTGSSKVTLSGDNSTGISVAKGSALTADAGTTTVKGNGAYGIVVDDNAASTMSSTGKLTVSGATGSAGESSTRGSVGIAVMNTAATGLTGSLDATIHVTGGKSVGLYSKGNLIVDEANVTTSNGATNFFADGGKITVGNASGVSNVVTGTGSKGSLLFYATGAGKININGRMNATIEGGANAATRGTAFYYNGSSGVDFTTWLNNTFSGLNNLHLMMNIGSRLIAAQGLTVDLSNTGISTIFPTSVIGSISGTDYKTFMLHRSNLTVDQAVNLDNSGDAYNNLEIAGSSITNNNTITGTKDAQTAMAQKTDGKNVVLTNTGTINLSGKESTAMYTKKTDASTGTLTNSGTINVGDKSTAMYGINNVVFSNTGTINIGSDSTAMYYTDKEGSTVYNTTTGLSNAGIITSSGNNSMAMSYQDGNITGTPIFENTSTGTITMTGDKNIGMYALKANAGSYTTKNSGTITLGNSTELNNPNVAIYTNSATVGTNPIENTATITVGNNAIGIYGNEVNQSGNIMTGDNGVGIYSQRGEINLTGGTIKVGGKEAVGVYTSGIETRMIKNSGTSFDIGDTSFGFVNIGNGGNTIESKTTNITLSGNDSVYVYSNDNTSTVNNHSAITSTGATGGNYGIISAGTVNNDGNMTLTQGIGNVGIYSNGSGIATNSANIRVGASDPDNQKYSIGMAAGYKNDEDTTNPATTGNVLNKGKISVDGKFGIGMYATNGSTVETTVGSKIELNADNTIGIYLDEGARGVNHGEIKTGSSGLSNVIGVYLGRGTKLDNYGKIEIEATNGAGAYLKGGTIANYGTLKATGAGAKDIYTYGNDMSKPGFGEVEIIAKPGATKATIKIDGKEVSPKVAVTNIIEAPKTVSASSIGMYVNTSGTSFTRPIENIDKLTEEADLIIGTEASQNTNSRYLEISDPKILKAYNKVIASGKVKNWNIYSGGLTWTATATLDPITGEVQKLYLAKASYTNWAGDKNTTRDTYNFADGLEQRYGIEKLGTKENRVFEKLNTIGNNEEILLHQAYDEMMGHQYANLQQRIHATGQILDKEFKYLKEEWRTASKDSNKIKVFGMNGEYSTDSAGIIDYKNNAYGVAYVGEKETFRLGNTTGWYTGLVHNEFKFKDIGRSKEEMLEAKLGVFHSKAFDENNRLNWTISGEGFVGYNKMNRRFFVVEEVFHARAKYWSYGLALENELSKTLRWSENFSLRGYGSVKVEYGRFQKIKEKTGEVRLEVKSNDYLSIKPEIGGEFIHKTSLSGRHFLSSKLGIAYENELGRVANGKNQARVAYTSADWFHLRGEKEDRRGNLKTDLKIGLDNERYGITANIGYDSKGKNKRVGLGLRVVF</sequence>
<dbReference type="NCBIfam" id="NF033175">
    <property type="entry name" value="fuso_auto_Nterm"/>
    <property type="match status" value="1"/>
</dbReference>
<dbReference type="Gene3D" id="2.160.20.20">
    <property type="match status" value="1"/>
</dbReference>
<keyword evidence="2" id="KW-1133">Transmembrane helix</keyword>
<evidence type="ECO:0000256" key="2">
    <source>
        <dbReference type="SAM" id="Phobius"/>
    </source>
</evidence>
<organism evidence="4 5">
    <name type="scientific">Fusobacterium necrophorum DJ-2</name>
    <dbReference type="NCBI Taxonomy" id="1441737"/>
    <lineage>
        <taxon>Bacteria</taxon>
        <taxon>Fusobacteriati</taxon>
        <taxon>Fusobacteriota</taxon>
        <taxon>Fusobacteriia</taxon>
        <taxon>Fusobacteriales</taxon>
        <taxon>Fusobacteriaceae</taxon>
        <taxon>Fusobacterium</taxon>
    </lineage>
</organism>
<gene>
    <name evidence="4" type="ORF">FUSO8_09055</name>
</gene>
<keyword evidence="1" id="KW-0175">Coiled coil</keyword>
<accession>A0AB73C1H1</accession>
<evidence type="ECO:0000256" key="1">
    <source>
        <dbReference type="SAM" id="Coils"/>
    </source>
</evidence>
<dbReference type="InterPro" id="IPR012332">
    <property type="entry name" value="Autotransporter_pectin_lyase_C"/>
</dbReference>
<keyword evidence="2" id="KW-0472">Membrane</keyword>
<feature type="coiled-coil region" evidence="1">
    <location>
        <begin position="62"/>
        <end position="93"/>
    </location>
</feature>
<dbReference type="SUPFAM" id="SSF103515">
    <property type="entry name" value="Autotransporter"/>
    <property type="match status" value="1"/>
</dbReference>
<dbReference type="InterPro" id="IPR005546">
    <property type="entry name" value="Autotransporte_beta"/>
</dbReference>
<keyword evidence="2" id="KW-0812">Transmembrane</keyword>
<reference evidence="4 5" key="1">
    <citation type="submission" date="2014-01" db="EMBL/GenBank/DDBJ databases">
        <title>Comparative genomics of Fusobacterium necrophorum wild isolates.</title>
        <authorList>
            <person name="Kittichotirat W."/>
            <person name="Bumgarner R.E."/>
            <person name="Lawrence P."/>
        </authorList>
    </citation>
    <scope>NUCLEOTIDE SEQUENCE [LARGE SCALE GENOMIC DNA]</scope>
    <source>
        <strain evidence="4 5">DJ-2</strain>
    </source>
</reference>
<dbReference type="InterPro" id="IPR053787">
    <property type="entry name" value="Autotransptr-assoc_N"/>
</dbReference>